<comment type="caution">
    <text evidence="1">The sequence shown here is derived from an EMBL/GenBank/DDBJ whole genome shotgun (WGS) entry which is preliminary data.</text>
</comment>
<accession>A0A9N7VM98</accession>
<sequence>MCLPLSSEVENIVCSQPSTCLTCRLRCYSVQPCHRTTSVTHGRLSSLPLHLHSAPPPRLGHEFCHLAQQSLPLSRARLPIPLSSPDLPLVGLSGAAGDHSRISSRWRAHFRSAPLRLSSTFCATETKGEEDEGGGKWKKY</sequence>
<protein>
    <submittedName>
        <fullName evidence="1">Uncharacterized protein</fullName>
    </submittedName>
</protein>
<dbReference type="AlphaFoldDB" id="A0A9N7VM98"/>
<name>A0A9N7VM98_PLEPL</name>
<gene>
    <name evidence="1" type="ORF">PLEPLA_LOCUS42618</name>
</gene>
<dbReference type="EMBL" id="CADEAL010004227">
    <property type="protein sequence ID" value="CAB1454851.1"/>
    <property type="molecule type" value="Genomic_DNA"/>
</dbReference>
<keyword evidence="2" id="KW-1185">Reference proteome</keyword>
<proteinExistence type="predicted"/>
<reference evidence="1" key="1">
    <citation type="submission" date="2020-03" db="EMBL/GenBank/DDBJ databases">
        <authorList>
            <person name="Weist P."/>
        </authorList>
    </citation>
    <scope>NUCLEOTIDE SEQUENCE</scope>
</reference>
<evidence type="ECO:0000313" key="1">
    <source>
        <dbReference type="EMBL" id="CAB1454851.1"/>
    </source>
</evidence>
<evidence type="ECO:0000313" key="2">
    <source>
        <dbReference type="Proteomes" id="UP001153269"/>
    </source>
</evidence>
<organism evidence="1 2">
    <name type="scientific">Pleuronectes platessa</name>
    <name type="common">European plaice</name>
    <dbReference type="NCBI Taxonomy" id="8262"/>
    <lineage>
        <taxon>Eukaryota</taxon>
        <taxon>Metazoa</taxon>
        <taxon>Chordata</taxon>
        <taxon>Craniata</taxon>
        <taxon>Vertebrata</taxon>
        <taxon>Euteleostomi</taxon>
        <taxon>Actinopterygii</taxon>
        <taxon>Neopterygii</taxon>
        <taxon>Teleostei</taxon>
        <taxon>Neoteleostei</taxon>
        <taxon>Acanthomorphata</taxon>
        <taxon>Carangaria</taxon>
        <taxon>Pleuronectiformes</taxon>
        <taxon>Pleuronectoidei</taxon>
        <taxon>Pleuronectidae</taxon>
        <taxon>Pleuronectes</taxon>
    </lineage>
</organism>
<dbReference type="Proteomes" id="UP001153269">
    <property type="component" value="Unassembled WGS sequence"/>
</dbReference>